<name>A0A7D4NSF0_9GAMM</name>
<keyword evidence="1" id="KW-0831">Ubiquinone biosynthesis</keyword>
<evidence type="ECO:0000256" key="1">
    <source>
        <dbReference type="HAMAP-Rule" id="MF_02215"/>
    </source>
</evidence>
<sequence>MSTELQRLPIFLAEALEKTLNGSLRLDSDHGASIKALPECIITLQILPLKTPFYCLINEQQISVQTHLQGESDASISAQAADWIALKHAKDLSCFELDGNRDLAQQFLHALAAIDIDWEEHLSKITGDLIAFKVGHGVRSYMQLKRDQRDYIMQTLKEYLQFELQAVPSKPQIAAFSQEVSAVEQRLQELEQRFNQLDASSVNR</sequence>
<keyword evidence="2" id="KW-0175">Coiled coil</keyword>
<accession>A0A7D4NSF0</accession>
<dbReference type="UniPathway" id="UPA00232"/>
<gene>
    <name evidence="1" type="primary">ubiJ</name>
    <name evidence="3" type="ORF">HQN79_10085</name>
</gene>
<dbReference type="EMBL" id="CP054020">
    <property type="protein sequence ID" value="QKI89897.1"/>
    <property type="molecule type" value="Genomic_DNA"/>
</dbReference>
<reference evidence="3 4" key="1">
    <citation type="submission" date="2020-05" db="EMBL/GenBank/DDBJ databases">
        <title>Thiomicrorhabdus sediminis sp.nov. and Thiomicrorhabdus xiamenensis sp.nov., novel sulfur-oxidizing bacteria isolated from coastal sediment.</title>
        <authorList>
            <person name="Liu X."/>
        </authorList>
    </citation>
    <scope>NUCLEOTIDE SEQUENCE [LARGE SCALE GENOMIC DNA]</scope>
    <source>
        <strain evidence="3 4">G2</strain>
    </source>
</reference>
<feature type="coiled-coil region" evidence="2">
    <location>
        <begin position="173"/>
        <end position="200"/>
    </location>
</feature>
<comment type="pathway">
    <text evidence="1">Cofactor biosynthesis; ubiquinone biosynthesis.</text>
</comment>
<dbReference type="AlphaFoldDB" id="A0A7D4NSF0"/>
<dbReference type="PANTHER" id="PTHR38693">
    <property type="entry name" value="UBIQUINONE BIOSYNTHESIS PROTEIN UBIJ"/>
    <property type="match status" value="1"/>
</dbReference>
<comment type="similarity">
    <text evidence="1">Belongs to the UbiJ family.</text>
</comment>
<keyword evidence="4" id="KW-1185">Reference proteome</keyword>
<evidence type="ECO:0000313" key="3">
    <source>
        <dbReference type="EMBL" id="QKI89897.1"/>
    </source>
</evidence>
<dbReference type="HAMAP" id="MF_02215">
    <property type="entry name" value="UbiJ"/>
    <property type="match status" value="1"/>
</dbReference>
<keyword evidence="1" id="KW-0963">Cytoplasm</keyword>
<evidence type="ECO:0000313" key="4">
    <source>
        <dbReference type="Proteomes" id="UP000504724"/>
    </source>
</evidence>
<dbReference type="PANTHER" id="PTHR38693:SF1">
    <property type="entry name" value="UBIQUINONE BIOSYNTHESIS ACCESSORY FACTOR UBIJ"/>
    <property type="match status" value="1"/>
</dbReference>
<comment type="function">
    <text evidence="1">Required for ubiquinone (coenzyme Q) biosynthesis. Binds hydrophobic ubiquinone biosynthetic intermediates via its SCP2 domain and is essential for the stability of the Ubi complex. May constitute a docking platform where Ubi enzymes assemble and access their SCP2-bound polyprenyl substrates.</text>
</comment>
<proteinExistence type="inferred from homology"/>
<dbReference type="Proteomes" id="UP000504724">
    <property type="component" value="Chromosome"/>
</dbReference>
<evidence type="ECO:0000256" key="2">
    <source>
        <dbReference type="SAM" id="Coils"/>
    </source>
</evidence>
<organism evidence="3 4">
    <name type="scientific">Thiomicrorhabdus xiamenensis</name>
    <dbReference type="NCBI Taxonomy" id="2739063"/>
    <lineage>
        <taxon>Bacteria</taxon>
        <taxon>Pseudomonadati</taxon>
        <taxon>Pseudomonadota</taxon>
        <taxon>Gammaproteobacteria</taxon>
        <taxon>Thiotrichales</taxon>
        <taxon>Piscirickettsiaceae</taxon>
        <taxon>Thiomicrorhabdus</taxon>
    </lineage>
</organism>
<dbReference type="GO" id="GO:0005737">
    <property type="term" value="C:cytoplasm"/>
    <property type="evidence" value="ECO:0007669"/>
    <property type="project" value="UniProtKB-SubCell"/>
</dbReference>
<dbReference type="RefSeq" id="WP_173286152.1">
    <property type="nucleotide sequence ID" value="NZ_CP054020.1"/>
</dbReference>
<comment type="subcellular location">
    <subcellularLocation>
        <location evidence="1">Cytoplasm</location>
    </subcellularLocation>
</comment>
<dbReference type="KEGG" id="txa:HQN79_10085"/>
<dbReference type="GO" id="GO:0006744">
    <property type="term" value="P:ubiquinone biosynthetic process"/>
    <property type="evidence" value="ECO:0007669"/>
    <property type="project" value="UniProtKB-UniRule"/>
</dbReference>
<protein>
    <recommendedName>
        <fullName evidence="1">Ubiquinone biosynthesis accessory factor UbiJ</fullName>
    </recommendedName>
</protein>
<dbReference type="InterPro" id="IPR038989">
    <property type="entry name" value="UbiJ"/>
</dbReference>